<comment type="caution">
    <text evidence="9">The sequence shown here is derived from an EMBL/GenBank/DDBJ whole genome shotgun (WGS) entry which is preliminary data.</text>
</comment>
<dbReference type="PANTHER" id="PTHR43531:SF11">
    <property type="entry name" value="METHYL-ACCEPTING CHEMOTAXIS PROTEIN 3"/>
    <property type="match status" value="1"/>
</dbReference>
<gene>
    <name evidence="9" type="ORF">RMR22_22815</name>
    <name evidence="10" type="ORF">RMS29_25630</name>
</gene>
<dbReference type="InterPro" id="IPR013656">
    <property type="entry name" value="PAS_4"/>
</dbReference>
<name>A0AAW9FES2_9HYPH</name>
<keyword evidence="4" id="KW-0807">Transducer</keyword>
<feature type="domain" description="PAS" evidence="6">
    <location>
        <begin position="143"/>
        <end position="173"/>
    </location>
</feature>
<dbReference type="Gene3D" id="3.30.450.20">
    <property type="entry name" value="PAS domain"/>
    <property type="match status" value="2"/>
</dbReference>
<dbReference type="InterPro" id="IPR000014">
    <property type="entry name" value="PAS"/>
</dbReference>
<evidence type="ECO:0000256" key="4">
    <source>
        <dbReference type="PROSITE-ProRule" id="PRU00284"/>
    </source>
</evidence>
<dbReference type="SMART" id="SM00086">
    <property type="entry name" value="PAC"/>
    <property type="match status" value="2"/>
</dbReference>
<protein>
    <submittedName>
        <fullName evidence="9">PAS domain-containing methyl-accepting chemotaxis protein</fullName>
    </submittedName>
</protein>
<dbReference type="PROSITE" id="PS50113">
    <property type="entry name" value="PAC"/>
    <property type="match status" value="1"/>
</dbReference>
<dbReference type="SMART" id="SM00283">
    <property type="entry name" value="MA"/>
    <property type="match status" value="1"/>
</dbReference>
<evidence type="ECO:0000313" key="9">
    <source>
        <dbReference type="EMBL" id="MDX8305087.1"/>
    </source>
</evidence>
<evidence type="ECO:0000313" key="11">
    <source>
        <dbReference type="Proteomes" id="UP001277561"/>
    </source>
</evidence>
<feature type="domain" description="PAS" evidence="6">
    <location>
        <begin position="5"/>
        <end position="52"/>
    </location>
</feature>
<dbReference type="AlphaFoldDB" id="A0AAW9FES2"/>
<dbReference type="Gene3D" id="1.10.287.950">
    <property type="entry name" value="Methyl-accepting chemotaxis protein"/>
    <property type="match status" value="1"/>
</dbReference>
<dbReference type="FunFam" id="1.10.287.950:FF:000001">
    <property type="entry name" value="Methyl-accepting chemotaxis sensory transducer"/>
    <property type="match status" value="1"/>
</dbReference>
<dbReference type="CDD" id="cd11386">
    <property type="entry name" value="MCP_signal"/>
    <property type="match status" value="1"/>
</dbReference>
<evidence type="ECO:0000256" key="3">
    <source>
        <dbReference type="ARBA" id="ARBA00029447"/>
    </source>
</evidence>
<comment type="similarity">
    <text evidence="3">Belongs to the methyl-accepting chemotaxis (MCP) protein family.</text>
</comment>
<proteinExistence type="inferred from homology"/>
<evidence type="ECO:0000259" key="8">
    <source>
        <dbReference type="PROSITE" id="PS50885"/>
    </source>
</evidence>
<dbReference type="EMBL" id="JAVRAF010000013">
    <property type="protein sequence ID" value="MDX8305087.1"/>
    <property type="molecule type" value="Genomic_DNA"/>
</dbReference>
<dbReference type="SUPFAM" id="SSF55785">
    <property type="entry name" value="PYP-like sensor domain (PAS domain)"/>
    <property type="match status" value="2"/>
</dbReference>
<dbReference type="PROSITE" id="PS50112">
    <property type="entry name" value="PAS"/>
    <property type="match status" value="2"/>
</dbReference>
<dbReference type="NCBIfam" id="TIGR00229">
    <property type="entry name" value="sensory_box"/>
    <property type="match status" value="2"/>
</dbReference>
<feature type="domain" description="Methyl-accepting transducer" evidence="5">
    <location>
        <begin position="300"/>
        <end position="529"/>
    </location>
</feature>
<sequence length="562" mass="60575">MAFSIPTDAARVLQALSSSQAIIEFDPSGRVLAANENFCNLVGYEAAEIINQHHSIFVASDEAAHSDYKMFWAKLARGNSDRRQYKRLAKGGREIWIEASYSPVSRAGKVYKVVKVATDITGTVIRAAEDAGKVAALSRAQAIIEFTPDGQILGANQNFLQTMGYELEEILGRHHAIFCDEAIVQSVEYDQFWKRLQDGEFIASEFKRVAKDGHFVHIQASYNPILDETGRVRKVLKFATDVTARVQNVETLAARLNDLAKGDLTKEIEQPFIPSLERLRVDFNTAAQRLCETISAVASNAEAIAASAAEVRLSADDLSRRTDDQAASVEQTAASLEQITTTVADSSRRADDVGHLVEMARVDAQKSGEVVSEAMVAMGAIDVSSRQISGIVGLIEEIAFQTNLLALNAGVEAARAGEAGKGFAVVAQEVRSLAQRSATAAKEIKALIVSSAEQVKRGVTLVDKTGEALTKIVTQVNEISTNVAAIVDAAREQSIGLTEINKAVNVIDQRTQQNAAMVEQTKAASSALSNEAKDLFNLVAQFYMDRAASARKTSPSGVGRAA</sequence>
<feature type="domain" description="HAMP" evidence="8">
    <location>
        <begin position="243"/>
        <end position="295"/>
    </location>
</feature>
<evidence type="ECO:0000259" key="6">
    <source>
        <dbReference type="PROSITE" id="PS50112"/>
    </source>
</evidence>
<reference evidence="9 11" key="1">
    <citation type="journal article" date="2023" name="Phytobiomes J">
        <title>Deciphering the key players within the bacterial microbiota associated with aerial crown gall tumors on rhododendron: Insights into the gallobiome.</title>
        <authorList>
            <person name="Kuzmanovic N."/>
            <person name="Nesme J."/>
            <person name="Wolf J."/>
            <person name="Neumann-Schaal M."/>
            <person name="Petersen J."/>
            <person name="Fernandez-Gnecco G."/>
            <person name="Sproeer C."/>
            <person name="Bunk B."/>
            <person name="Overmann J."/>
            <person name="Sorensen S.J."/>
            <person name="Idczak E."/>
            <person name="Smalla K."/>
        </authorList>
    </citation>
    <scope>NUCLEOTIDE SEQUENCE</scope>
    <source>
        <strain evidence="9">Rho-11.1</strain>
        <strain evidence="11">rho-14.1</strain>
        <strain evidence="10">Rho-14.1</strain>
    </source>
</reference>
<evidence type="ECO:0000256" key="2">
    <source>
        <dbReference type="ARBA" id="ARBA00022500"/>
    </source>
</evidence>
<dbReference type="RefSeq" id="WP_320187929.1">
    <property type="nucleotide sequence ID" value="NZ_CP133554.1"/>
</dbReference>
<evidence type="ECO:0000313" key="10">
    <source>
        <dbReference type="EMBL" id="MDX8332590.1"/>
    </source>
</evidence>
<keyword evidence="2" id="KW-0145">Chemotaxis</keyword>
<dbReference type="PANTHER" id="PTHR43531">
    <property type="entry name" value="PROTEIN ICFG"/>
    <property type="match status" value="1"/>
</dbReference>
<comment type="subcellular location">
    <subcellularLocation>
        <location evidence="1">Membrane</location>
    </subcellularLocation>
</comment>
<dbReference type="Proteomes" id="UP001277561">
    <property type="component" value="Unassembled WGS sequence"/>
</dbReference>
<dbReference type="GO" id="GO:0016020">
    <property type="term" value="C:membrane"/>
    <property type="evidence" value="ECO:0007669"/>
    <property type="project" value="UniProtKB-SubCell"/>
</dbReference>
<dbReference type="CDD" id="cd00130">
    <property type="entry name" value="PAS"/>
    <property type="match status" value="2"/>
</dbReference>
<dbReference type="SMART" id="SM00091">
    <property type="entry name" value="PAS"/>
    <property type="match status" value="2"/>
</dbReference>
<dbReference type="InterPro" id="IPR004089">
    <property type="entry name" value="MCPsignal_dom"/>
</dbReference>
<dbReference type="PROSITE" id="PS50885">
    <property type="entry name" value="HAMP"/>
    <property type="match status" value="1"/>
</dbReference>
<feature type="domain" description="PAC" evidence="7">
    <location>
        <begin position="202"/>
        <end position="254"/>
    </location>
</feature>
<dbReference type="InterPro" id="IPR003660">
    <property type="entry name" value="HAMP_dom"/>
</dbReference>
<keyword evidence="11" id="KW-1185">Reference proteome</keyword>
<dbReference type="Pfam" id="PF08448">
    <property type="entry name" value="PAS_4"/>
    <property type="match status" value="2"/>
</dbReference>
<accession>A0AAW9FES2</accession>
<dbReference type="SUPFAM" id="SSF58104">
    <property type="entry name" value="Methyl-accepting chemotaxis protein (MCP) signaling domain"/>
    <property type="match status" value="1"/>
</dbReference>
<dbReference type="GO" id="GO:0006935">
    <property type="term" value="P:chemotaxis"/>
    <property type="evidence" value="ECO:0007669"/>
    <property type="project" value="UniProtKB-KW"/>
</dbReference>
<dbReference type="GO" id="GO:0007165">
    <property type="term" value="P:signal transduction"/>
    <property type="evidence" value="ECO:0007669"/>
    <property type="project" value="UniProtKB-KW"/>
</dbReference>
<organism evidence="9">
    <name type="scientific">Agrobacterium rosae</name>
    <dbReference type="NCBI Taxonomy" id="1972867"/>
    <lineage>
        <taxon>Bacteria</taxon>
        <taxon>Pseudomonadati</taxon>
        <taxon>Pseudomonadota</taxon>
        <taxon>Alphaproteobacteria</taxon>
        <taxon>Hyphomicrobiales</taxon>
        <taxon>Rhizobiaceae</taxon>
        <taxon>Rhizobium/Agrobacterium group</taxon>
        <taxon>Agrobacterium</taxon>
    </lineage>
</organism>
<evidence type="ECO:0000259" key="5">
    <source>
        <dbReference type="PROSITE" id="PS50111"/>
    </source>
</evidence>
<dbReference type="InterPro" id="IPR000700">
    <property type="entry name" value="PAS-assoc_C"/>
</dbReference>
<dbReference type="InterPro" id="IPR035965">
    <property type="entry name" value="PAS-like_dom_sf"/>
</dbReference>
<dbReference type="InterPro" id="IPR001610">
    <property type="entry name" value="PAC"/>
</dbReference>
<evidence type="ECO:0000256" key="1">
    <source>
        <dbReference type="ARBA" id="ARBA00004370"/>
    </source>
</evidence>
<dbReference type="Pfam" id="PF00015">
    <property type="entry name" value="MCPsignal"/>
    <property type="match status" value="1"/>
</dbReference>
<dbReference type="EMBL" id="JAVRAD010000020">
    <property type="protein sequence ID" value="MDX8332590.1"/>
    <property type="molecule type" value="Genomic_DNA"/>
</dbReference>
<evidence type="ECO:0000259" key="7">
    <source>
        <dbReference type="PROSITE" id="PS50113"/>
    </source>
</evidence>
<dbReference type="PROSITE" id="PS50111">
    <property type="entry name" value="CHEMOTAXIS_TRANSDUC_2"/>
    <property type="match status" value="1"/>
</dbReference>
<dbReference type="InterPro" id="IPR051310">
    <property type="entry name" value="MCP_chemotaxis"/>
</dbReference>